<name>A0A0G0LLJ1_9BACT</name>
<evidence type="ECO:0000313" key="1">
    <source>
        <dbReference type="EMBL" id="KKQ92758.1"/>
    </source>
</evidence>
<protein>
    <submittedName>
        <fullName evidence="1">Uncharacterized protein</fullName>
    </submittedName>
</protein>
<comment type="caution">
    <text evidence="1">The sequence shown here is derived from an EMBL/GenBank/DDBJ whole genome shotgun (WGS) entry which is preliminary data.</text>
</comment>
<organism evidence="1 2">
    <name type="scientific">Candidatus Woesebacteria bacterium GW2011_GWB1_39_10</name>
    <dbReference type="NCBI Taxonomy" id="1618572"/>
    <lineage>
        <taxon>Bacteria</taxon>
        <taxon>Candidatus Woeseibacteriota</taxon>
    </lineage>
</organism>
<gene>
    <name evidence="1" type="ORF">UT17_C0001G0137</name>
</gene>
<dbReference type="Proteomes" id="UP000034774">
    <property type="component" value="Unassembled WGS sequence"/>
</dbReference>
<sequence length="83" mass="9396">MAFLEEGRRFATEVFGNSGSVENLGKRVAAAIYHSVILHNKIDIKSDILIGVEKNLRKLLTDDEIKKIIDHYELAKENTNGKR</sequence>
<evidence type="ECO:0000313" key="2">
    <source>
        <dbReference type="Proteomes" id="UP000034774"/>
    </source>
</evidence>
<dbReference type="EMBL" id="LBVU01000001">
    <property type="protein sequence ID" value="KKQ92758.1"/>
    <property type="molecule type" value="Genomic_DNA"/>
</dbReference>
<dbReference type="AlphaFoldDB" id="A0A0G0LLJ1"/>
<proteinExistence type="predicted"/>
<accession>A0A0G0LLJ1</accession>
<dbReference type="STRING" id="1618572.UT17_C0001G0137"/>
<reference evidence="1 2" key="1">
    <citation type="journal article" date="2015" name="Nature">
        <title>rRNA introns, odd ribosomes, and small enigmatic genomes across a large radiation of phyla.</title>
        <authorList>
            <person name="Brown C.T."/>
            <person name="Hug L.A."/>
            <person name="Thomas B.C."/>
            <person name="Sharon I."/>
            <person name="Castelle C.J."/>
            <person name="Singh A."/>
            <person name="Wilkins M.J."/>
            <person name="Williams K.H."/>
            <person name="Banfield J.F."/>
        </authorList>
    </citation>
    <scope>NUCLEOTIDE SEQUENCE [LARGE SCALE GENOMIC DNA]</scope>
</reference>